<dbReference type="EMBL" id="CP000859">
    <property type="protein sequence ID" value="ABW68508.1"/>
    <property type="molecule type" value="Genomic_DNA"/>
</dbReference>
<reference evidence="1 2" key="1">
    <citation type="submission" date="2007-10" db="EMBL/GenBank/DDBJ databases">
        <title>Complete sequence of Desulfococcus oleovorans Hxd3.</title>
        <authorList>
            <consortium name="US DOE Joint Genome Institute"/>
            <person name="Copeland A."/>
            <person name="Lucas S."/>
            <person name="Lapidus A."/>
            <person name="Barry K."/>
            <person name="Glavina del Rio T."/>
            <person name="Dalin E."/>
            <person name="Tice H."/>
            <person name="Pitluck S."/>
            <person name="Kiss H."/>
            <person name="Brettin T."/>
            <person name="Bruce D."/>
            <person name="Detter J.C."/>
            <person name="Han C."/>
            <person name="Schmutz J."/>
            <person name="Larimer F."/>
            <person name="Land M."/>
            <person name="Hauser L."/>
            <person name="Kyrpides N."/>
            <person name="Kim E."/>
            <person name="Wawrik B."/>
            <person name="Richardson P."/>
        </authorList>
    </citation>
    <scope>NUCLEOTIDE SEQUENCE [LARGE SCALE GENOMIC DNA]</scope>
    <source>
        <strain evidence="2">DSM 6200 / JCM 39069 / Hxd3</strain>
    </source>
</reference>
<sequence length="175" mass="20676">MKNQNHKVEKFQEILTEAKKITPEIEEETVVKIINHFDPDFFDKNDPFSSLRFANIDRSCVLGGCNLTLGKDQYEGFRDEQKYDEVLWAAVDECYRFRARTVDKILSFILPELAERIFEVRPCTRKLKFIGDGQEHPYFEVGKIYESKDFTGATYSFADYQNGERRIGFCYFEWC</sequence>
<evidence type="ECO:0000313" key="2">
    <source>
        <dbReference type="Proteomes" id="UP000008561"/>
    </source>
</evidence>
<dbReference type="KEGG" id="dol:Dole_2705"/>
<dbReference type="HOGENOM" id="CLU_1530179_0_0_7"/>
<dbReference type="Proteomes" id="UP000008561">
    <property type="component" value="Chromosome"/>
</dbReference>
<protein>
    <submittedName>
        <fullName evidence="1">Uncharacterized protein</fullName>
    </submittedName>
</protein>
<organism evidence="1 2">
    <name type="scientific">Desulfosudis oleivorans (strain DSM 6200 / JCM 39069 / Hxd3)</name>
    <name type="common">Desulfococcus oleovorans</name>
    <dbReference type="NCBI Taxonomy" id="96561"/>
    <lineage>
        <taxon>Bacteria</taxon>
        <taxon>Pseudomonadati</taxon>
        <taxon>Thermodesulfobacteriota</taxon>
        <taxon>Desulfobacteria</taxon>
        <taxon>Desulfobacterales</taxon>
        <taxon>Desulfosudaceae</taxon>
        <taxon>Desulfosudis</taxon>
    </lineage>
</organism>
<dbReference type="AlphaFoldDB" id="A8ZXC9"/>
<accession>A8ZXC9</accession>
<dbReference type="OrthoDB" id="5426165at2"/>
<proteinExistence type="predicted"/>
<dbReference type="RefSeq" id="WP_012176119.1">
    <property type="nucleotide sequence ID" value="NC_009943.1"/>
</dbReference>
<evidence type="ECO:0000313" key="1">
    <source>
        <dbReference type="EMBL" id="ABW68508.1"/>
    </source>
</evidence>
<keyword evidence="2" id="KW-1185">Reference proteome</keyword>
<name>A8ZXC9_DESOH</name>
<dbReference type="STRING" id="96561.Dole_2705"/>
<gene>
    <name evidence="1" type="ordered locus">Dole_2705</name>
</gene>